<dbReference type="OMA" id="TIRLWIR"/>
<reference evidence="3" key="1">
    <citation type="submission" date="2008-07" db="EMBL/GenBank/DDBJ databases">
        <title>Annotation of Ajellomyces capsulatus strain H88.</title>
        <authorList>
            <person name="Champion M."/>
            <person name="Cuomo C."/>
            <person name="Ma L.-J."/>
            <person name="Henn M.R."/>
            <person name="Sil A."/>
            <person name="Goldman B."/>
            <person name="Young S.K."/>
            <person name="Kodira C.D."/>
            <person name="Zeng Q."/>
            <person name="Koehrsen M."/>
            <person name="Alvarado L."/>
            <person name="Berlin A."/>
            <person name="Borenstein D."/>
            <person name="Chen Z."/>
            <person name="Engels R."/>
            <person name="Freedman E."/>
            <person name="Gellesch M."/>
            <person name="Goldberg J."/>
            <person name="Griggs A."/>
            <person name="Gujja S."/>
            <person name="Heiman D."/>
            <person name="Hepburn T."/>
            <person name="Howarth C."/>
            <person name="Jen D."/>
            <person name="Larson L."/>
            <person name="Lewis B."/>
            <person name="Mehta T."/>
            <person name="Park D."/>
            <person name="Pearson M."/>
            <person name="Roberts A."/>
            <person name="Saif S."/>
            <person name="Shea T."/>
            <person name="Shenoy N."/>
            <person name="Sisk P."/>
            <person name="Stolte C."/>
            <person name="Sykes S."/>
            <person name="Walk T."/>
            <person name="White J."/>
            <person name="Yandava C."/>
            <person name="Klein B."/>
            <person name="McEwen J.G."/>
            <person name="Puccia R."/>
            <person name="Goldman G.H."/>
            <person name="Felipe M.S."/>
            <person name="Nino-Vega G."/>
            <person name="San-Blas G."/>
            <person name="Taylor J."/>
            <person name="Mendoza L."/>
            <person name="Galagan J."/>
            <person name="Nusbaum C."/>
            <person name="Birren B."/>
        </authorList>
    </citation>
    <scope>NUCLEOTIDE SEQUENCE [LARGE SCALE GENOMIC DNA]</scope>
    <source>
        <strain evidence="3">H88</strain>
    </source>
</reference>
<name>F0UA34_AJEC8</name>
<dbReference type="STRING" id="544711.F0UA34"/>
<dbReference type="VEuPathDB" id="FungiDB:I7I53_00125"/>
<proteinExistence type="predicted"/>
<evidence type="ECO:0000256" key="1">
    <source>
        <dbReference type="SAM" id="MobiDB-lite"/>
    </source>
</evidence>
<evidence type="ECO:0000313" key="2">
    <source>
        <dbReference type="EMBL" id="EGC42806.1"/>
    </source>
</evidence>
<dbReference type="AlphaFoldDB" id="F0UA34"/>
<protein>
    <submittedName>
        <fullName evidence="2">Uncharacterized protein</fullName>
    </submittedName>
</protein>
<dbReference type="EMBL" id="DS990637">
    <property type="protein sequence ID" value="EGC42806.1"/>
    <property type="molecule type" value="Genomic_DNA"/>
</dbReference>
<dbReference type="Proteomes" id="UP000008142">
    <property type="component" value="Unassembled WGS sequence"/>
</dbReference>
<sequence>MPSTVNCTHHHDRKGDPMDMNDDDNNGYESNGTASKSSKKTDLMNSADYEKDSEEDTSNLASLLADDKHPLKHYMEMMANTNRSLLQYNEYTANSLKLLNCIEQKWFKEVQKKIDQKTSLRVIKNMLLNLCYRYIKITLLKNPISRPNNILIEFTIEFIKTFLEKKEDERVLTSVQQLINLKISDDIYQIELHLNPALNKILMFQRSEQTMEQIKISVIKALTYSTIRLWIRCIEKLSAFHNII</sequence>
<organism evidence="3">
    <name type="scientific">Ajellomyces capsulatus (strain H88)</name>
    <name type="common">Darling's disease fungus</name>
    <name type="synonym">Histoplasma capsulatum</name>
    <dbReference type="NCBI Taxonomy" id="544711"/>
    <lineage>
        <taxon>Eukaryota</taxon>
        <taxon>Fungi</taxon>
        <taxon>Dikarya</taxon>
        <taxon>Ascomycota</taxon>
        <taxon>Pezizomycotina</taxon>
        <taxon>Eurotiomycetes</taxon>
        <taxon>Eurotiomycetidae</taxon>
        <taxon>Onygenales</taxon>
        <taxon>Ajellomycetaceae</taxon>
        <taxon>Histoplasma</taxon>
    </lineage>
</organism>
<dbReference type="OrthoDB" id="4188801at2759"/>
<accession>F0UA34</accession>
<feature type="compositionally biased region" description="Polar residues" evidence="1">
    <location>
        <begin position="27"/>
        <end position="36"/>
    </location>
</feature>
<dbReference type="InterPro" id="IPR021842">
    <property type="entry name" value="DUF3435"/>
</dbReference>
<feature type="region of interest" description="Disordered" evidence="1">
    <location>
        <begin position="1"/>
        <end position="58"/>
    </location>
</feature>
<dbReference type="Pfam" id="PF11917">
    <property type="entry name" value="DUF3435"/>
    <property type="match status" value="2"/>
</dbReference>
<evidence type="ECO:0000313" key="3">
    <source>
        <dbReference type="Proteomes" id="UP000008142"/>
    </source>
</evidence>
<dbReference type="HOGENOM" id="CLU_065596_0_0_1"/>
<gene>
    <name evidence="2" type="ORF">HCEG_02021</name>
</gene>